<dbReference type="PANTHER" id="PTHR11910">
    <property type="entry name" value="ATP SYNTHASE DELTA CHAIN"/>
    <property type="match status" value="1"/>
</dbReference>
<evidence type="ECO:0000256" key="3">
    <source>
        <dbReference type="ARBA" id="ARBA00022781"/>
    </source>
</evidence>
<dbReference type="Pfam" id="PF00213">
    <property type="entry name" value="OSCP"/>
    <property type="match status" value="1"/>
</dbReference>
<gene>
    <name evidence="7" type="ORF">COX08_00295</name>
</gene>
<keyword evidence="4" id="KW-0406">Ion transport</keyword>
<organism evidence="7 8">
    <name type="scientific">Candidatus Beckwithbacteria bacterium CG23_combo_of_CG06-09_8_20_14_all_34_8</name>
    <dbReference type="NCBI Taxonomy" id="1974497"/>
    <lineage>
        <taxon>Bacteria</taxon>
        <taxon>Candidatus Beckwithiibacteriota</taxon>
    </lineage>
</organism>
<sequence length="115" mass="13093">MSDTKKTKQVVDIISQYLNNNSDLDELRSIVSEFDSLLEQEEKLNTAVITTAFKIDTQLQERCEQILKGMFGSDLEFEYVVNPQILGGLKVKVYDQVIDFSVDTSLNNIAKNLKQ</sequence>
<evidence type="ECO:0000256" key="2">
    <source>
        <dbReference type="ARBA" id="ARBA00022448"/>
    </source>
</evidence>
<dbReference type="PRINTS" id="PR00125">
    <property type="entry name" value="ATPASEDELTA"/>
</dbReference>
<proteinExistence type="predicted"/>
<evidence type="ECO:0000313" key="8">
    <source>
        <dbReference type="Proteomes" id="UP000229459"/>
    </source>
</evidence>
<evidence type="ECO:0000256" key="4">
    <source>
        <dbReference type="ARBA" id="ARBA00023065"/>
    </source>
</evidence>
<keyword evidence="2" id="KW-0813">Transport</keyword>
<evidence type="ECO:0000313" key="7">
    <source>
        <dbReference type="EMBL" id="PIP53566.1"/>
    </source>
</evidence>
<evidence type="ECO:0000256" key="1">
    <source>
        <dbReference type="ARBA" id="ARBA00004370"/>
    </source>
</evidence>
<keyword evidence="3" id="KW-0375">Hydrogen ion transport</keyword>
<dbReference type="EMBL" id="PCSR01000006">
    <property type="protein sequence ID" value="PIP53566.1"/>
    <property type="molecule type" value="Genomic_DNA"/>
</dbReference>
<dbReference type="InterPro" id="IPR000711">
    <property type="entry name" value="ATPase_OSCP/dsu"/>
</dbReference>
<dbReference type="AlphaFoldDB" id="A0A2H0B7E5"/>
<evidence type="ECO:0000256" key="5">
    <source>
        <dbReference type="ARBA" id="ARBA00023136"/>
    </source>
</evidence>
<dbReference type="Proteomes" id="UP000229459">
    <property type="component" value="Unassembled WGS sequence"/>
</dbReference>
<keyword evidence="5" id="KW-0472">Membrane</keyword>
<dbReference type="GO" id="GO:0046933">
    <property type="term" value="F:proton-transporting ATP synthase activity, rotational mechanism"/>
    <property type="evidence" value="ECO:0007669"/>
    <property type="project" value="InterPro"/>
</dbReference>
<accession>A0A2H0B7E5</accession>
<reference evidence="7 8" key="1">
    <citation type="submission" date="2017-09" db="EMBL/GenBank/DDBJ databases">
        <title>Depth-based differentiation of microbial function through sediment-hosted aquifers and enrichment of novel symbionts in the deep terrestrial subsurface.</title>
        <authorList>
            <person name="Probst A.J."/>
            <person name="Ladd B."/>
            <person name="Jarett J.K."/>
            <person name="Geller-Mcgrath D.E."/>
            <person name="Sieber C.M."/>
            <person name="Emerson J.B."/>
            <person name="Anantharaman K."/>
            <person name="Thomas B.C."/>
            <person name="Malmstrom R."/>
            <person name="Stieglmeier M."/>
            <person name="Klingl A."/>
            <person name="Woyke T."/>
            <person name="Ryan C.M."/>
            <person name="Banfield J.F."/>
        </authorList>
    </citation>
    <scope>NUCLEOTIDE SEQUENCE [LARGE SCALE GENOMIC DNA]</scope>
    <source>
        <strain evidence="7">CG23_combo_of_CG06-09_8_20_14_all_34_8</strain>
    </source>
</reference>
<comment type="caution">
    <text evidence="7">The sequence shown here is derived from an EMBL/GenBank/DDBJ whole genome shotgun (WGS) entry which is preliminary data.</text>
</comment>
<comment type="subcellular location">
    <subcellularLocation>
        <location evidence="1">Membrane</location>
    </subcellularLocation>
</comment>
<name>A0A2H0B7E5_9BACT</name>
<protein>
    <submittedName>
        <fullName evidence="7">Uncharacterized protein</fullName>
    </submittedName>
</protein>
<dbReference type="GO" id="GO:0016020">
    <property type="term" value="C:membrane"/>
    <property type="evidence" value="ECO:0007669"/>
    <property type="project" value="UniProtKB-SubCell"/>
</dbReference>
<evidence type="ECO:0000256" key="6">
    <source>
        <dbReference type="ARBA" id="ARBA00023310"/>
    </source>
</evidence>
<keyword evidence="6" id="KW-0066">ATP synthesis</keyword>